<dbReference type="AlphaFoldDB" id="A0AAV7SK05"/>
<organism evidence="1 2">
    <name type="scientific">Pleurodeles waltl</name>
    <name type="common">Iberian ribbed newt</name>
    <dbReference type="NCBI Taxonomy" id="8319"/>
    <lineage>
        <taxon>Eukaryota</taxon>
        <taxon>Metazoa</taxon>
        <taxon>Chordata</taxon>
        <taxon>Craniata</taxon>
        <taxon>Vertebrata</taxon>
        <taxon>Euteleostomi</taxon>
        <taxon>Amphibia</taxon>
        <taxon>Batrachia</taxon>
        <taxon>Caudata</taxon>
        <taxon>Salamandroidea</taxon>
        <taxon>Salamandridae</taxon>
        <taxon>Pleurodelinae</taxon>
        <taxon>Pleurodeles</taxon>
    </lineage>
</organism>
<proteinExistence type="predicted"/>
<gene>
    <name evidence="1" type="ORF">NDU88_004815</name>
</gene>
<accession>A0AAV7SK05</accession>
<evidence type="ECO:0000313" key="2">
    <source>
        <dbReference type="Proteomes" id="UP001066276"/>
    </source>
</evidence>
<evidence type="ECO:0000313" key="1">
    <source>
        <dbReference type="EMBL" id="KAJ1164375.1"/>
    </source>
</evidence>
<protein>
    <submittedName>
        <fullName evidence="1">Uncharacterized protein</fullName>
    </submittedName>
</protein>
<dbReference type="PANTHER" id="PTHR47027">
    <property type="entry name" value="REVERSE TRANSCRIPTASE DOMAIN-CONTAINING PROTEIN"/>
    <property type="match status" value="1"/>
</dbReference>
<reference evidence="1" key="1">
    <citation type="journal article" date="2022" name="bioRxiv">
        <title>Sequencing and chromosome-scale assembly of the giantPleurodeles waltlgenome.</title>
        <authorList>
            <person name="Brown T."/>
            <person name="Elewa A."/>
            <person name="Iarovenko S."/>
            <person name="Subramanian E."/>
            <person name="Araus A.J."/>
            <person name="Petzold A."/>
            <person name="Susuki M."/>
            <person name="Suzuki K.-i.T."/>
            <person name="Hayashi T."/>
            <person name="Toyoda A."/>
            <person name="Oliveira C."/>
            <person name="Osipova E."/>
            <person name="Leigh N.D."/>
            <person name="Simon A."/>
            <person name="Yun M.H."/>
        </authorList>
    </citation>
    <scope>NUCLEOTIDE SEQUENCE</scope>
    <source>
        <strain evidence="1">20211129_DDA</strain>
        <tissue evidence="1">Liver</tissue>
    </source>
</reference>
<keyword evidence="2" id="KW-1185">Reference proteome</keyword>
<name>A0AAV7SK05_PLEWA</name>
<dbReference type="Proteomes" id="UP001066276">
    <property type="component" value="Chromosome 4_2"/>
</dbReference>
<comment type="caution">
    <text evidence="1">The sequence shown here is derived from an EMBL/GenBank/DDBJ whole genome shotgun (WGS) entry which is preliminary data.</text>
</comment>
<sequence length="139" mass="15806">MTAHSTLKTDAQMQQIMNRFSTVCRNFGLTISTKNTEVVHQPAPQKTYIEPTITAEREILKAVDMFTYLGSRLSRSVNIDDEKRRPIRLVARAVLGRSARARAELPESLRATRLKPVLLRMHTWSFDCLPSAVEQVQPV</sequence>
<dbReference type="EMBL" id="JANPWB010000008">
    <property type="protein sequence ID" value="KAJ1164375.1"/>
    <property type="molecule type" value="Genomic_DNA"/>
</dbReference>
<dbReference type="PANTHER" id="PTHR47027:SF26">
    <property type="entry name" value="REVERSE TRANSCRIPTASE DOMAIN-CONTAINING PROTEIN"/>
    <property type="match status" value="1"/>
</dbReference>